<evidence type="ECO:0000256" key="7">
    <source>
        <dbReference type="HAMAP-Rule" id="MF_02090"/>
    </source>
</evidence>
<dbReference type="AlphaFoldDB" id="A0A517QS41"/>
<comment type="catalytic activity">
    <reaction evidence="7 8">
        <text>deamido-NAD(+) + L-glutamine + ATP + H2O = L-glutamate + AMP + diphosphate + NAD(+) + H(+)</text>
        <dbReference type="Rhea" id="RHEA:24384"/>
        <dbReference type="ChEBI" id="CHEBI:15377"/>
        <dbReference type="ChEBI" id="CHEBI:15378"/>
        <dbReference type="ChEBI" id="CHEBI:29985"/>
        <dbReference type="ChEBI" id="CHEBI:30616"/>
        <dbReference type="ChEBI" id="CHEBI:33019"/>
        <dbReference type="ChEBI" id="CHEBI:57540"/>
        <dbReference type="ChEBI" id="CHEBI:58359"/>
        <dbReference type="ChEBI" id="CHEBI:58437"/>
        <dbReference type="ChEBI" id="CHEBI:456215"/>
        <dbReference type="EC" id="6.3.5.1"/>
    </reaction>
</comment>
<dbReference type="Proteomes" id="UP000315724">
    <property type="component" value="Chromosome"/>
</dbReference>
<dbReference type="EC" id="6.3.5.1" evidence="7 8"/>
<comment type="function">
    <text evidence="7">Catalyzes the ATP-dependent amidation of deamido-NAD to form NAD. Uses L-glutamine as a nitrogen source.</text>
</comment>
<dbReference type="GO" id="GO:0008795">
    <property type="term" value="F:NAD+ synthase activity"/>
    <property type="evidence" value="ECO:0007669"/>
    <property type="project" value="UniProtKB-UniRule"/>
</dbReference>
<keyword evidence="6 7" id="KW-0520">NAD</keyword>
<dbReference type="HAMAP" id="MF_02090">
    <property type="entry name" value="NadE_glutamine_dep"/>
    <property type="match status" value="1"/>
</dbReference>
<dbReference type="InterPro" id="IPR022310">
    <property type="entry name" value="NAD/GMP_synthase"/>
</dbReference>
<dbReference type="NCBIfam" id="NF010588">
    <property type="entry name" value="PRK13981.1"/>
    <property type="match status" value="1"/>
</dbReference>
<feature type="binding site" evidence="7">
    <location>
        <position position="396"/>
    </location>
    <ligand>
        <name>deamido-NAD(+)</name>
        <dbReference type="ChEBI" id="CHEBI:58437"/>
        <note>ligand shared between two neighboring subunits</note>
    </ligand>
</feature>
<dbReference type="GO" id="GO:0003952">
    <property type="term" value="F:NAD+ synthase (glutamine-hydrolyzing) activity"/>
    <property type="evidence" value="ECO:0007669"/>
    <property type="project" value="UniProtKB-UniRule"/>
</dbReference>
<comment type="similarity">
    <text evidence="2 7 8">In the C-terminal section; belongs to the NAD synthetase family.</text>
</comment>
<dbReference type="RefSeq" id="WP_231739659.1">
    <property type="nucleotide sequence ID" value="NZ_CP036267.1"/>
</dbReference>
<dbReference type="InterPro" id="IPR014729">
    <property type="entry name" value="Rossmann-like_a/b/a_fold"/>
</dbReference>
<dbReference type="PANTHER" id="PTHR23090">
    <property type="entry name" value="NH 3 /GLUTAMINE-DEPENDENT NAD + SYNTHETASE"/>
    <property type="match status" value="1"/>
</dbReference>
<evidence type="ECO:0000256" key="6">
    <source>
        <dbReference type="ARBA" id="ARBA00023027"/>
    </source>
</evidence>
<dbReference type="InterPro" id="IPR003694">
    <property type="entry name" value="NAD_synthase"/>
</dbReference>
<evidence type="ECO:0000313" key="11">
    <source>
        <dbReference type="EMBL" id="QDT34439.1"/>
    </source>
</evidence>
<dbReference type="NCBIfam" id="TIGR00552">
    <property type="entry name" value="nadE"/>
    <property type="match status" value="1"/>
</dbReference>
<dbReference type="UniPathway" id="UPA00253">
    <property type="reaction ID" value="UER00334"/>
</dbReference>
<dbReference type="CDD" id="cd07570">
    <property type="entry name" value="GAT_Gln-NAD-synth"/>
    <property type="match status" value="1"/>
</dbReference>
<dbReference type="InterPro" id="IPR014445">
    <property type="entry name" value="Gln-dep_NAD_synthase"/>
</dbReference>
<dbReference type="CDD" id="cd00553">
    <property type="entry name" value="NAD_synthase"/>
    <property type="match status" value="1"/>
</dbReference>
<dbReference type="PROSITE" id="PS50263">
    <property type="entry name" value="CN_HYDROLASE"/>
    <property type="match status" value="1"/>
</dbReference>
<dbReference type="GO" id="GO:0009435">
    <property type="term" value="P:NAD+ biosynthetic process"/>
    <property type="evidence" value="ECO:0007669"/>
    <property type="project" value="UniProtKB-UniRule"/>
</dbReference>
<evidence type="ECO:0000256" key="1">
    <source>
        <dbReference type="ARBA" id="ARBA00005188"/>
    </source>
</evidence>
<dbReference type="PANTHER" id="PTHR23090:SF9">
    <property type="entry name" value="GLUTAMINE-DEPENDENT NAD(+) SYNTHETASE"/>
    <property type="match status" value="1"/>
</dbReference>
<accession>A0A517QS41</accession>
<evidence type="ECO:0000256" key="4">
    <source>
        <dbReference type="ARBA" id="ARBA00022741"/>
    </source>
</evidence>
<feature type="binding site" evidence="7">
    <location>
        <position position="203"/>
    </location>
    <ligand>
        <name>L-glutamine</name>
        <dbReference type="ChEBI" id="CHEBI:58359"/>
    </ligand>
</feature>
<dbReference type="FunFam" id="3.40.50.620:FF:000106">
    <property type="entry name" value="Glutamine-dependent NAD(+) synthetase"/>
    <property type="match status" value="1"/>
</dbReference>
<reference evidence="11 12" key="1">
    <citation type="submission" date="2019-02" db="EMBL/GenBank/DDBJ databases">
        <title>Deep-cultivation of Planctomycetes and their phenomic and genomic characterization uncovers novel biology.</title>
        <authorList>
            <person name="Wiegand S."/>
            <person name="Jogler M."/>
            <person name="Boedeker C."/>
            <person name="Pinto D."/>
            <person name="Vollmers J."/>
            <person name="Rivas-Marin E."/>
            <person name="Kohn T."/>
            <person name="Peeters S.H."/>
            <person name="Heuer A."/>
            <person name="Rast P."/>
            <person name="Oberbeckmann S."/>
            <person name="Bunk B."/>
            <person name="Jeske O."/>
            <person name="Meyerdierks A."/>
            <person name="Storesund J.E."/>
            <person name="Kallscheuer N."/>
            <person name="Luecker S."/>
            <person name="Lage O.M."/>
            <person name="Pohl T."/>
            <person name="Merkel B.J."/>
            <person name="Hornburger P."/>
            <person name="Mueller R.-W."/>
            <person name="Bruemmer F."/>
            <person name="Labrenz M."/>
            <person name="Spormann A.M."/>
            <person name="Op den Camp H."/>
            <person name="Overmann J."/>
            <person name="Amann R."/>
            <person name="Jetten M.S.M."/>
            <person name="Mascher T."/>
            <person name="Medema M.H."/>
            <person name="Devos D.P."/>
            <person name="Kaster A.-K."/>
            <person name="Ovreas L."/>
            <person name="Rohde M."/>
            <person name="Galperin M.Y."/>
            <person name="Jogler C."/>
        </authorList>
    </citation>
    <scope>NUCLEOTIDE SEQUENCE [LARGE SCALE GENOMIC DNA]</scope>
    <source>
        <strain evidence="11 12">Mal48</strain>
    </source>
</reference>
<dbReference type="Pfam" id="PF00795">
    <property type="entry name" value="CN_hydrolase"/>
    <property type="match status" value="1"/>
</dbReference>
<comment type="pathway">
    <text evidence="1 7 8">Cofactor biosynthesis; NAD(+) biosynthesis; NAD(+) from deamido-NAD(+) (L-Gln route): step 1/1.</text>
</comment>
<dbReference type="InterPro" id="IPR003010">
    <property type="entry name" value="C-N_Hydrolase"/>
</dbReference>
<evidence type="ECO:0000313" key="12">
    <source>
        <dbReference type="Proteomes" id="UP000315724"/>
    </source>
</evidence>
<evidence type="ECO:0000256" key="8">
    <source>
        <dbReference type="PIRNR" id="PIRNR006630"/>
    </source>
</evidence>
<comment type="similarity">
    <text evidence="9">Belongs to the NAD synthetase family.</text>
</comment>
<dbReference type="GO" id="GO:0005524">
    <property type="term" value="F:ATP binding"/>
    <property type="evidence" value="ECO:0007669"/>
    <property type="project" value="UniProtKB-UniRule"/>
</dbReference>
<dbReference type="GO" id="GO:0005737">
    <property type="term" value="C:cytoplasm"/>
    <property type="evidence" value="ECO:0007669"/>
    <property type="project" value="InterPro"/>
</dbReference>
<feature type="active site" description="For glutaminase activity" evidence="7">
    <location>
        <position position="127"/>
    </location>
</feature>
<feature type="binding site" evidence="7">
    <location>
        <position position="209"/>
    </location>
    <ligand>
        <name>L-glutamine</name>
        <dbReference type="ChEBI" id="CHEBI:58359"/>
    </ligand>
</feature>
<feature type="active site" description="Nucleophile; for glutaminase activity" evidence="7">
    <location>
        <position position="163"/>
    </location>
</feature>
<feature type="binding site" evidence="7">
    <location>
        <position position="133"/>
    </location>
    <ligand>
        <name>L-glutamine</name>
        <dbReference type="ChEBI" id="CHEBI:58359"/>
    </ligand>
</feature>
<keyword evidence="3 7" id="KW-0436">Ligase</keyword>
<dbReference type="PIRSF" id="PIRSF006630">
    <property type="entry name" value="NADS_GAT"/>
    <property type="match status" value="1"/>
</dbReference>
<dbReference type="Gene3D" id="3.40.50.620">
    <property type="entry name" value="HUPs"/>
    <property type="match status" value="1"/>
</dbReference>
<dbReference type="GO" id="GO:0004359">
    <property type="term" value="F:glutaminase activity"/>
    <property type="evidence" value="ECO:0007669"/>
    <property type="project" value="InterPro"/>
</dbReference>
<dbReference type="KEGG" id="tpol:Mal48_36990"/>
<evidence type="ECO:0000256" key="5">
    <source>
        <dbReference type="ARBA" id="ARBA00022840"/>
    </source>
</evidence>
<protein>
    <recommendedName>
        <fullName evidence="7 8">Glutamine-dependent NAD(+) synthetase</fullName>
        <ecNumber evidence="7 8">6.3.5.1</ecNumber>
    </recommendedName>
    <alternativeName>
        <fullName evidence="7 8">NAD(+) synthase [glutamine-hydrolyzing]</fullName>
    </alternativeName>
</protein>
<comment type="caution">
    <text evidence="7">Lacks conserved residue(s) required for the propagation of feature annotation.</text>
</comment>
<feature type="binding site" evidence="7">
    <location>
        <position position="420"/>
    </location>
    <ligand>
        <name>ATP</name>
        <dbReference type="ChEBI" id="CHEBI:30616"/>
    </ligand>
</feature>
<dbReference type="EMBL" id="CP036267">
    <property type="protein sequence ID" value="QDT34439.1"/>
    <property type="molecule type" value="Genomic_DNA"/>
</dbReference>
<name>A0A517QS41_9PLAN</name>
<feature type="binding site" evidence="7">
    <location>
        <position position="425"/>
    </location>
    <ligand>
        <name>deamido-NAD(+)</name>
        <dbReference type="ChEBI" id="CHEBI:58437"/>
        <note>ligand shared between two neighboring subunits</note>
    </ligand>
</feature>
<keyword evidence="4 7" id="KW-0547">Nucleotide-binding</keyword>
<proteinExistence type="inferred from homology"/>
<dbReference type="SUPFAM" id="SSF52402">
    <property type="entry name" value="Adenine nucleotide alpha hydrolases-like"/>
    <property type="match status" value="1"/>
</dbReference>
<dbReference type="Pfam" id="PF02540">
    <property type="entry name" value="NAD_synthase"/>
    <property type="match status" value="1"/>
</dbReference>
<feature type="binding site" evidence="7">
    <location>
        <begin position="311"/>
        <end position="318"/>
    </location>
    <ligand>
        <name>ATP</name>
        <dbReference type="ChEBI" id="CHEBI:30616"/>
    </ligand>
</feature>
<evidence type="ECO:0000256" key="2">
    <source>
        <dbReference type="ARBA" id="ARBA00007145"/>
    </source>
</evidence>
<feature type="active site" description="Proton acceptor; for glutaminase activity" evidence="7">
    <location>
        <position position="56"/>
    </location>
</feature>
<sequence>MTAPKTDSVIKTDPDMKIAIAQLNPIIGDLRGNTEKIRQAAINAREQGAELLVTPELSISGYPPKDLLHRNGFVEACDAAVLELTDLTTETFGILIGHPSLWDSASGKPFNSATLLGDGKRLATIHKALLPNYDVFDEERYFDPGKDQSPVEFLGKRLGIHICEDAWFGEPETFYHLPPIVRKDPVLNLAEQGVDIFINLSASPFEAGKFARRQEIVKRHVSTHRRPVVFANQIGGNDDLVFDGNSFVLNTDGEVVQSLAAFEEDMQIVDFNNLPSPIMQEFNREQELLDALVLGLGDYMRKCGFTDCVLGLSGGIDSALAAAIAARAVGGERVHAILMPSRHSTDHSIDDSLKLAEALGLDTETIPIDEVHRAYEGLPVVGEDLAINPSGLPDQNLQARIRGAIVMTRSNTHGWIPLATGNKSELSVGYCTLYGDMCGGFAALCDLYKQDVYELSRHINMIEGREVIPKNIIDKAPSAELAPNQFDQDSLPPYPILDAILKGLIDEQASPAELAKEFPEETVRWVVRQLDRNEFKRWQIPPGTKLSTKAFGTGRRMPMASRSYTGFEDL</sequence>
<dbReference type="SUPFAM" id="SSF56317">
    <property type="entry name" value="Carbon-nitrogen hydrolase"/>
    <property type="match status" value="1"/>
</dbReference>
<dbReference type="Gene3D" id="3.60.110.10">
    <property type="entry name" value="Carbon-nitrogen hydrolase"/>
    <property type="match status" value="1"/>
</dbReference>
<evidence type="ECO:0000256" key="9">
    <source>
        <dbReference type="RuleBase" id="RU003811"/>
    </source>
</evidence>
<keyword evidence="5 7" id="KW-0067">ATP-binding</keyword>
<evidence type="ECO:0000256" key="3">
    <source>
        <dbReference type="ARBA" id="ARBA00022598"/>
    </source>
</evidence>
<feature type="binding site" evidence="7">
    <location>
        <position position="536"/>
    </location>
    <ligand>
        <name>deamido-NAD(+)</name>
        <dbReference type="ChEBI" id="CHEBI:58437"/>
        <note>ligand shared between two neighboring subunits</note>
    </ligand>
</feature>
<evidence type="ECO:0000259" key="10">
    <source>
        <dbReference type="PROSITE" id="PS50263"/>
    </source>
</evidence>
<organism evidence="11 12">
    <name type="scientific">Thalassoglobus polymorphus</name>
    <dbReference type="NCBI Taxonomy" id="2527994"/>
    <lineage>
        <taxon>Bacteria</taxon>
        <taxon>Pseudomonadati</taxon>
        <taxon>Planctomycetota</taxon>
        <taxon>Planctomycetia</taxon>
        <taxon>Planctomycetales</taxon>
        <taxon>Planctomycetaceae</taxon>
        <taxon>Thalassoglobus</taxon>
    </lineage>
</organism>
<dbReference type="InterPro" id="IPR036526">
    <property type="entry name" value="C-N_Hydrolase_sf"/>
</dbReference>
<feature type="domain" description="CN hydrolase" evidence="10">
    <location>
        <begin position="16"/>
        <end position="276"/>
    </location>
</feature>
<keyword evidence="12" id="KW-1185">Reference proteome</keyword>
<gene>
    <name evidence="7 11" type="primary">nadE</name>
    <name evidence="11" type="ORF">Mal48_36990</name>
</gene>